<keyword evidence="8" id="KW-0675">Receptor</keyword>
<evidence type="ECO:0000256" key="6">
    <source>
        <dbReference type="ARBA" id="ARBA00023136"/>
    </source>
</evidence>
<dbReference type="OrthoDB" id="18326at2759"/>
<dbReference type="PROSITE" id="PS50038">
    <property type="entry name" value="FZ"/>
    <property type="match status" value="1"/>
</dbReference>
<evidence type="ECO:0000256" key="2">
    <source>
        <dbReference type="ARBA" id="ARBA00008077"/>
    </source>
</evidence>
<dbReference type="AlphaFoldDB" id="L8HDT2"/>
<comment type="similarity">
    <text evidence="2">Belongs to the G-protein coupled receptor Fz/Smo family.</text>
</comment>
<keyword evidence="4 11" id="KW-0732">Signal</keyword>
<feature type="domain" description="FZ" evidence="12">
    <location>
        <begin position="73"/>
        <end position="157"/>
    </location>
</feature>
<feature type="transmembrane region" description="Helical" evidence="10">
    <location>
        <begin position="247"/>
        <end position="268"/>
    </location>
</feature>
<evidence type="ECO:0000256" key="5">
    <source>
        <dbReference type="ARBA" id="ARBA00022989"/>
    </source>
</evidence>
<dbReference type="SMART" id="SM01330">
    <property type="entry name" value="Frizzled"/>
    <property type="match status" value="1"/>
</dbReference>
<dbReference type="EMBL" id="KB007857">
    <property type="protein sequence ID" value="ELR23350.1"/>
    <property type="molecule type" value="Genomic_DNA"/>
</dbReference>
<feature type="signal peptide" evidence="11">
    <location>
        <begin position="1"/>
        <end position="22"/>
    </location>
</feature>
<dbReference type="Gene3D" id="1.20.1070.10">
    <property type="entry name" value="Rhodopsin 7-helix transmembrane proteins"/>
    <property type="match status" value="1"/>
</dbReference>
<dbReference type="InterPro" id="IPR036790">
    <property type="entry name" value="Frizzled_dom_sf"/>
</dbReference>
<dbReference type="VEuPathDB" id="AmoebaDB:ACA1_069340"/>
<evidence type="ECO:0000256" key="7">
    <source>
        <dbReference type="ARBA" id="ARBA00023157"/>
    </source>
</evidence>
<feature type="transmembrane region" description="Helical" evidence="10">
    <location>
        <begin position="209"/>
        <end position="235"/>
    </location>
</feature>
<feature type="transmembrane region" description="Helical" evidence="10">
    <location>
        <begin position="308"/>
        <end position="327"/>
    </location>
</feature>
<dbReference type="InterPro" id="IPR000539">
    <property type="entry name" value="Frizzled/Smoothened_7TM"/>
</dbReference>
<gene>
    <name evidence="14" type="ORF">ACA1_069340</name>
</gene>
<evidence type="ECO:0000259" key="13">
    <source>
        <dbReference type="PROSITE" id="PS50261"/>
    </source>
</evidence>
<dbReference type="PROSITE" id="PS50261">
    <property type="entry name" value="G_PROTEIN_RECEP_F2_4"/>
    <property type="match status" value="1"/>
</dbReference>
<evidence type="ECO:0008006" key="16">
    <source>
        <dbReference type="Google" id="ProtNLM"/>
    </source>
</evidence>
<feature type="transmembrane region" description="Helical" evidence="10">
    <location>
        <begin position="496"/>
        <end position="519"/>
    </location>
</feature>
<dbReference type="PANTHER" id="PTHR31787:SF3">
    <property type="entry name" value="FRIZZLED AND SMOOTHENED-LIKE PROTEIN H"/>
    <property type="match status" value="1"/>
</dbReference>
<name>L8HDT2_ACACF</name>
<keyword evidence="9" id="KW-0325">Glycoprotein</keyword>
<evidence type="ECO:0000256" key="8">
    <source>
        <dbReference type="ARBA" id="ARBA00023170"/>
    </source>
</evidence>
<dbReference type="KEGG" id="acan:ACA1_069340"/>
<keyword evidence="6 10" id="KW-0472">Membrane</keyword>
<keyword evidence="7" id="KW-1015">Disulfide bond</keyword>
<keyword evidence="15" id="KW-1185">Reference proteome</keyword>
<dbReference type="GO" id="GO:0004888">
    <property type="term" value="F:transmembrane signaling receptor activity"/>
    <property type="evidence" value="ECO:0007669"/>
    <property type="project" value="InterPro"/>
</dbReference>
<dbReference type="SUPFAM" id="SSF63501">
    <property type="entry name" value="Frizzled cysteine-rich domain"/>
    <property type="match status" value="1"/>
</dbReference>
<dbReference type="RefSeq" id="XP_004352878.1">
    <property type="nucleotide sequence ID" value="XM_004352826.1"/>
</dbReference>
<accession>L8HDT2</accession>
<dbReference type="InterPro" id="IPR020067">
    <property type="entry name" value="Frizzled_dom"/>
</dbReference>
<dbReference type="Proteomes" id="UP000011083">
    <property type="component" value="Unassembled WGS sequence"/>
</dbReference>
<sequence length="544" mass="60605">MAMTVAIIVALLVGCCVDVATSDALTQEERAYSVACVPYTGSPATAGKYPNTYASVDKRAANQTAVMGAFFPPECRSPLVALTCMGSFLRCQFNSNFPLFDVYPPCRSVCEAVVLGCTAFFESQGMKKMLPDCDMIDNSTGTPFPAFPPDGTQCVAMPPDMFVPYGEADCPYPLKFNYDDQDSFTASSYDPTQMCVMPCPNPMWSDAEWTAGVTLTLVVNGTSGILSLFIAISMCLMPGKRRFPGTLFIYIASCLAVLSFIVTFFPIISGGVTRMACTRGNPPLEVTFDNAREYDGAGVPCILQGVGILYFALVSSLWWLALCLSVFDMVYLRRSVHLIRKWHIPYHFIAWGLPFCAVIAGFAGTAYGAVPGIPWCFLRDSEWWSWGLFYFPVAIFLIIGTIAMTFSVYRFIKVAISMSVRFRFLGRSGESIEQVVRLLLLLLVYWMVLIYPWGFRIYSRVIEDDIADAFEKQIRCSAATGTQCELEERLNIGAWYLVQIAFGAGGFAMFMCCCSSEVLRLWWNINKIIFTHSFRDSLVEIRWQ</sequence>
<dbReference type="GeneID" id="14924323"/>
<evidence type="ECO:0000313" key="15">
    <source>
        <dbReference type="Proteomes" id="UP000011083"/>
    </source>
</evidence>
<evidence type="ECO:0000259" key="12">
    <source>
        <dbReference type="PROSITE" id="PS50038"/>
    </source>
</evidence>
<evidence type="ECO:0000256" key="9">
    <source>
        <dbReference type="ARBA" id="ARBA00023180"/>
    </source>
</evidence>
<evidence type="ECO:0000256" key="10">
    <source>
        <dbReference type="SAM" id="Phobius"/>
    </source>
</evidence>
<keyword evidence="3 10" id="KW-0812">Transmembrane</keyword>
<reference evidence="14 15" key="1">
    <citation type="journal article" date="2013" name="Genome Biol.">
        <title>Genome of Acanthamoeba castellanii highlights extensive lateral gene transfer and early evolution of tyrosine kinase signaling.</title>
        <authorList>
            <person name="Clarke M."/>
            <person name="Lohan A.J."/>
            <person name="Liu B."/>
            <person name="Lagkouvardos I."/>
            <person name="Roy S."/>
            <person name="Zafar N."/>
            <person name="Bertelli C."/>
            <person name="Schilde C."/>
            <person name="Kianianmomeni A."/>
            <person name="Burglin T.R."/>
            <person name="Frech C."/>
            <person name="Turcotte B."/>
            <person name="Kopec K.O."/>
            <person name="Synnott J.M."/>
            <person name="Choo C."/>
            <person name="Paponov I."/>
            <person name="Finkler A."/>
            <person name="Soon Heng Tan C."/>
            <person name="Hutchins A.P."/>
            <person name="Weinmeier T."/>
            <person name="Rattei T."/>
            <person name="Chu J.S."/>
            <person name="Gimenez G."/>
            <person name="Irimia M."/>
            <person name="Rigden D.J."/>
            <person name="Fitzpatrick D.A."/>
            <person name="Lorenzo-Morales J."/>
            <person name="Bateman A."/>
            <person name="Chiu C.H."/>
            <person name="Tang P."/>
            <person name="Hegemann P."/>
            <person name="Fromm H."/>
            <person name="Raoult D."/>
            <person name="Greub G."/>
            <person name="Miranda-Saavedra D."/>
            <person name="Chen N."/>
            <person name="Nash P."/>
            <person name="Ginger M.L."/>
            <person name="Horn M."/>
            <person name="Schaap P."/>
            <person name="Caler L."/>
            <person name="Loftus B."/>
        </authorList>
    </citation>
    <scope>NUCLEOTIDE SEQUENCE [LARGE SCALE GENOMIC DNA]</scope>
    <source>
        <strain evidence="14 15">Neff</strain>
    </source>
</reference>
<dbReference type="GO" id="GO:0007166">
    <property type="term" value="P:cell surface receptor signaling pathway"/>
    <property type="evidence" value="ECO:0007669"/>
    <property type="project" value="InterPro"/>
</dbReference>
<feature type="chain" id="PRO_5003990647" description="Frizzled/Smoothened family membrane region protein" evidence="11">
    <location>
        <begin position="23"/>
        <end position="544"/>
    </location>
</feature>
<dbReference type="PRINTS" id="PR00489">
    <property type="entry name" value="FRIZZLED"/>
</dbReference>
<evidence type="ECO:0000256" key="4">
    <source>
        <dbReference type="ARBA" id="ARBA00022729"/>
    </source>
</evidence>
<dbReference type="GO" id="GO:0016020">
    <property type="term" value="C:membrane"/>
    <property type="evidence" value="ECO:0007669"/>
    <property type="project" value="UniProtKB-SubCell"/>
</dbReference>
<dbReference type="Gene3D" id="1.10.2000.10">
    <property type="entry name" value="Frizzled cysteine-rich domain"/>
    <property type="match status" value="1"/>
</dbReference>
<feature type="transmembrane region" description="Helical" evidence="10">
    <location>
        <begin position="348"/>
        <end position="369"/>
    </location>
</feature>
<comment type="subcellular location">
    <subcellularLocation>
        <location evidence="1">Membrane</location>
        <topology evidence="1">Multi-pass membrane protein</topology>
    </subcellularLocation>
</comment>
<dbReference type="InterPro" id="IPR050949">
    <property type="entry name" value="GPCR_Fz/Smo-like"/>
</dbReference>
<dbReference type="STRING" id="1257118.L8HDT2"/>
<feature type="transmembrane region" description="Helical" evidence="10">
    <location>
        <begin position="389"/>
        <end position="412"/>
    </location>
</feature>
<evidence type="ECO:0000256" key="1">
    <source>
        <dbReference type="ARBA" id="ARBA00004141"/>
    </source>
</evidence>
<organism evidence="14 15">
    <name type="scientific">Acanthamoeba castellanii (strain ATCC 30010 / Neff)</name>
    <dbReference type="NCBI Taxonomy" id="1257118"/>
    <lineage>
        <taxon>Eukaryota</taxon>
        <taxon>Amoebozoa</taxon>
        <taxon>Discosea</taxon>
        <taxon>Longamoebia</taxon>
        <taxon>Centramoebida</taxon>
        <taxon>Acanthamoebidae</taxon>
        <taxon>Acanthamoeba</taxon>
    </lineage>
</organism>
<feature type="transmembrane region" description="Helical" evidence="10">
    <location>
        <begin position="435"/>
        <end position="454"/>
    </location>
</feature>
<proteinExistence type="inferred from homology"/>
<feature type="domain" description="G-protein coupled receptors family 2 profile 2" evidence="13">
    <location>
        <begin position="213"/>
        <end position="479"/>
    </location>
</feature>
<evidence type="ECO:0000256" key="3">
    <source>
        <dbReference type="ARBA" id="ARBA00022692"/>
    </source>
</evidence>
<dbReference type="OMA" id="VAYGCHG"/>
<dbReference type="Pfam" id="PF01534">
    <property type="entry name" value="Frizzled"/>
    <property type="match status" value="1"/>
</dbReference>
<dbReference type="InterPro" id="IPR017981">
    <property type="entry name" value="GPCR_2-like_7TM"/>
</dbReference>
<evidence type="ECO:0000313" key="14">
    <source>
        <dbReference type="EMBL" id="ELR23350.1"/>
    </source>
</evidence>
<protein>
    <recommendedName>
        <fullName evidence="16">Frizzled/Smoothened family membrane region protein</fullName>
    </recommendedName>
</protein>
<dbReference type="PANTHER" id="PTHR31787">
    <property type="entry name" value="G-PROTEIN-COUPLED RECEPTOR GPCR FAMILY PROTEIN"/>
    <property type="match status" value="1"/>
</dbReference>
<evidence type="ECO:0000256" key="11">
    <source>
        <dbReference type="SAM" id="SignalP"/>
    </source>
</evidence>
<keyword evidence="5 10" id="KW-1133">Transmembrane helix</keyword>